<keyword evidence="1" id="KW-0175">Coiled coil</keyword>
<gene>
    <name evidence="2" type="primary">Cnig_chr_I.g848</name>
    <name evidence="2" type="ORF">B9Z55_000848</name>
</gene>
<keyword evidence="3" id="KW-1185">Reference proteome</keyword>
<evidence type="ECO:0000313" key="3">
    <source>
        <dbReference type="Proteomes" id="UP000230233"/>
    </source>
</evidence>
<proteinExistence type="predicted"/>
<dbReference type="EMBL" id="PDUG01000001">
    <property type="protein sequence ID" value="PIC55667.1"/>
    <property type="molecule type" value="Genomic_DNA"/>
</dbReference>
<protein>
    <submittedName>
        <fullName evidence="2">Uncharacterized protein</fullName>
    </submittedName>
</protein>
<sequence length="375" mass="44261">MKLNFSEEFQMKRKVTDDTRTVFSGSDIKREVTEDETPVWKKPRTNRQDSSYETISTEVPFVTPLGAPLKYLNRNRFTSLWIALPRADQSRLLKFVLGDKPIEGLPGSFKVFLTDWLMSVQQKMMQMLENDDLRKTMKSVNVKCHESIKRSDERICTFLQKTLRTILETQKLFIFERELSWIIFIRRFAKNWKLKEEIDETVLTSVFAELSKKAKKEMSSFFTGSQEHKSKEAKVYYCHILRFVVKFTFNTLRHVFKFDSENSTFFYDGEFEEDATVYQRSQWGNVAEENEVKPCHLLPKEVVSRVPPPNFPSSLTGDDGAGTWRRLNSQFVSDESVPRKWIDAFKSQEARWEARYQELKAEIRELKEEKRRGLN</sequence>
<dbReference type="AlphaFoldDB" id="A0A2G5VVI3"/>
<feature type="coiled-coil region" evidence="1">
    <location>
        <begin position="342"/>
        <end position="369"/>
    </location>
</feature>
<reference evidence="3" key="1">
    <citation type="submission" date="2017-10" db="EMBL/GenBank/DDBJ databases">
        <title>Rapid genome shrinkage in a self-fertile nematode reveals novel sperm competition proteins.</title>
        <authorList>
            <person name="Yin D."/>
            <person name="Schwarz E.M."/>
            <person name="Thomas C.G."/>
            <person name="Felde R.L."/>
            <person name="Korf I.F."/>
            <person name="Cutter A.D."/>
            <person name="Schartner C.M."/>
            <person name="Ralston E.J."/>
            <person name="Meyer B.J."/>
            <person name="Haag E.S."/>
        </authorList>
    </citation>
    <scope>NUCLEOTIDE SEQUENCE [LARGE SCALE GENOMIC DNA]</scope>
    <source>
        <strain evidence="3">JU1422</strain>
    </source>
</reference>
<dbReference type="Proteomes" id="UP000230233">
    <property type="component" value="Chromosome I"/>
</dbReference>
<evidence type="ECO:0000313" key="2">
    <source>
        <dbReference type="EMBL" id="PIC55667.1"/>
    </source>
</evidence>
<name>A0A2G5VVI3_9PELO</name>
<comment type="caution">
    <text evidence="2">The sequence shown here is derived from an EMBL/GenBank/DDBJ whole genome shotgun (WGS) entry which is preliminary data.</text>
</comment>
<accession>A0A2G5VVI3</accession>
<organism evidence="2 3">
    <name type="scientific">Caenorhabditis nigoni</name>
    <dbReference type="NCBI Taxonomy" id="1611254"/>
    <lineage>
        <taxon>Eukaryota</taxon>
        <taxon>Metazoa</taxon>
        <taxon>Ecdysozoa</taxon>
        <taxon>Nematoda</taxon>
        <taxon>Chromadorea</taxon>
        <taxon>Rhabditida</taxon>
        <taxon>Rhabditina</taxon>
        <taxon>Rhabditomorpha</taxon>
        <taxon>Rhabditoidea</taxon>
        <taxon>Rhabditidae</taxon>
        <taxon>Peloderinae</taxon>
        <taxon>Caenorhabditis</taxon>
    </lineage>
</organism>
<evidence type="ECO:0000256" key="1">
    <source>
        <dbReference type="SAM" id="Coils"/>
    </source>
</evidence>